<gene>
    <name evidence="1" type="ORF">KV203_04590</name>
</gene>
<dbReference type="Pfam" id="PF04328">
    <property type="entry name" value="Sel_put"/>
    <property type="match status" value="1"/>
</dbReference>
<organism evidence="1 2">
    <name type="scientific">Skermania pinensis</name>
    <dbReference type="NCBI Taxonomy" id="39122"/>
    <lineage>
        <taxon>Bacteria</taxon>
        <taxon>Bacillati</taxon>
        <taxon>Actinomycetota</taxon>
        <taxon>Actinomycetes</taxon>
        <taxon>Mycobacteriales</taxon>
        <taxon>Gordoniaceae</taxon>
        <taxon>Skermania</taxon>
    </lineage>
</organism>
<dbReference type="RefSeq" id="WP_066468481.1">
    <property type="nucleotide sequence ID" value="NZ_CBCRUZ010000004.1"/>
</dbReference>
<dbReference type="EMBL" id="CP079105">
    <property type="protein sequence ID" value="QXQ14685.1"/>
    <property type="molecule type" value="Genomic_DNA"/>
</dbReference>
<proteinExistence type="predicted"/>
<evidence type="ECO:0000313" key="2">
    <source>
        <dbReference type="Proteomes" id="UP000887023"/>
    </source>
</evidence>
<protein>
    <submittedName>
        <fullName evidence="1">YbdD/YjiX family protein</fullName>
    </submittedName>
</protein>
<accession>A0ABX8SE24</accession>
<evidence type="ECO:0000313" key="1">
    <source>
        <dbReference type="EMBL" id="QXQ14685.1"/>
    </source>
</evidence>
<keyword evidence="2" id="KW-1185">Reference proteome</keyword>
<name>A0ABX8SE24_9ACTN</name>
<dbReference type="InterPro" id="IPR007423">
    <property type="entry name" value="Sel_put"/>
</dbReference>
<reference evidence="1" key="1">
    <citation type="submission" date="2021-07" db="EMBL/GenBank/DDBJ databases">
        <title>Candidatus Kaistella beijingensis sp. nov. isolated from a municipal wastewater treatment plant is involved in sludge foaming.</title>
        <authorList>
            <person name="Song Y."/>
            <person name="Liu S.-J."/>
        </authorList>
    </citation>
    <scope>NUCLEOTIDE SEQUENCE</scope>
    <source>
        <strain evidence="1">DSM 43998</strain>
    </source>
</reference>
<sequence>MRIRTALRGLTWWFTSVLGDHDYAAYLDHMRRNHPGSAVLDERRYWRERYAAAETDPKTRCC</sequence>
<dbReference type="Proteomes" id="UP000887023">
    <property type="component" value="Chromosome"/>
</dbReference>